<feature type="signal peptide" evidence="2">
    <location>
        <begin position="1"/>
        <end position="21"/>
    </location>
</feature>
<evidence type="ECO:0000313" key="4">
    <source>
        <dbReference type="Proteomes" id="UP000318571"/>
    </source>
</evidence>
<reference evidence="3 4" key="1">
    <citation type="journal article" date="2018" name="Nat. Ecol. Evol.">
        <title>Genomic signatures of mitonuclear coevolution across populations of Tigriopus californicus.</title>
        <authorList>
            <person name="Barreto F.S."/>
            <person name="Watson E.T."/>
            <person name="Lima T.G."/>
            <person name="Willett C.S."/>
            <person name="Edmands S."/>
            <person name="Li W."/>
            <person name="Burton R.S."/>
        </authorList>
    </citation>
    <scope>NUCLEOTIDE SEQUENCE [LARGE SCALE GENOMIC DNA]</scope>
    <source>
        <strain evidence="3 4">San Diego</strain>
    </source>
</reference>
<dbReference type="EMBL" id="VCGU01000011">
    <property type="protein sequence ID" value="TRY66925.1"/>
    <property type="molecule type" value="Genomic_DNA"/>
</dbReference>
<feature type="non-terminal residue" evidence="3">
    <location>
        <position position="307"/>
    </location>
</feature>
<dbReference type="AlphaFoldDB" id="A0A553NND0"/>
<evidence type="ECO:0000313" key="3">
    <source>
        <dbReference type="EMBL" id="TRY66925.1"/>
    </source>
</evidence>
<feature type="chain" id="PRO_5022084732" evidence="2">
    <location>
        <begin position="22"/>
        <end position="307"/>
    </location>
</feature>
<gene>
    <name evidence="3" type="ORF">TCAL_08035</name>
</gene>
<proteinExistence type="predicted"/>
<dbReference type="Proteomes" id="UP000318571">
    <property type="component" value="Chromosome 4"/>
</dbReference>
<organism evidence="3 4">
    <name type="scientific">Tigriopus californicus</name>
    <name type="common">Marine copepod</name>
    <dbReference type="NCBI Taxonomy" id="6832"/>
    <lineage>
        <taxon>Eukaryota</taxon>
        <taxon>Metazoa</taxon>
        <taxon>Ecdysozoa</taxon>
        <taxon>Arthropoda</taxon>
        <taxon>Crustacea</taxon>
        <taxon>Multicrustacea</taxon>
        <taxon>Hexanauplia</taxon>
        <taxon>Copepoda</taxon>
        <taxon>Harpacticoida</taxon>
        <taxon>Harpacticidae</taxon>
        <taxon>Tigriopus</taxon>
    </lineage>
</organism>
<sequence>MKSLVAIIPILAFATMGVVHGGSDYHAMKEWMKKKAMASCMGEENVKYWETEMKKHEAECAGEEAPDLDLPFFKSPYRVTSGLIGSAYANNNEFADEMIKKFMFKKMMRSMMRHGKFDDEDMPFLKKSGAYHRYRRQAAEGETDSEIETKPATPIETKPATPPADSESTEVDLDLGDKLLEKLESYKEKMQAEIGNMTCALRKCGIVNENNEIQLENMIAHFDKLPVPLNPWLKEHLIADKRKCYAYAQALPEEILNDCVTGPQITKIKFFKNSTEIIYTRCVGKSINDDTVHIVEDLCKFKKASKT</sequence>
<name>A0A553NND0_TIGCA</name>
<evidence type="ECO:0000256" key="1">
    <source>
        <dbReference type="SAM" id="MobiDB-lite"/>
    </source>
</evidence>
<keyword evidence="2" id="KW-0732">Signal</keyword>
<evidence type="ECO:0000256" key="2">
    <source>
        <dbReference type="SAM" id="SignalP"/>
    </source>
</evidence>
<keyword evidence="4" id="KW-1185">Reference proteome</keyword>
<accession>A0A553NND0</accession>
<feature type="region of interest" description="Disordered" evidence="1">
    <location>
        <begin position="135"/>
        <end position="171"/>
    </location>
</feature>
<comment type="caution">
    <text evidence="3">The sequence shown here is derived from an EMBL/GenBank/DDBJ whole genome shotgun (WGS) entry which is preliminary data.</text>
</comment>
<protein>
    <submittedName>
        <fullName evidence="3">Uncharacterized protein</fullName>
    </submittedName>
</protein>